<keyword evidence="5" id="KW-0812">Transmembrane</keyword>
<dbReference type="PANTHER" id="PTHR30417">
    <property type="entry name" value="N-ACETYLMURAMOYL-L-ALANINE AMIDASE AMID"/>
    <property type="match status" value="1"/>
</dbReference>
<feature type="domain" description="N-acetylmuramoyl-L-alanine amidase" evidence="6">
    <location>
        <begin position="323"/>
        <end position="481"/>
    </location>
</feature>
<organism evidence="7 8">
    <name type="scientific">Candidatus Magasanikbacteria bacterium CG10_big_fil_rev_8_21_14_0_10_43_6</name>
    <dbReference type="NCBI Taxonomy" id="1974650"/>
    <lineage>
        <taxon>Bacteria</taxon>
        <taxon>Candidatus Magasanikiibacteriota</taxon>
    </lineage>
</organism>
<dbReference type="Proteomes" id="UP000229362">
    <property type="component" value="Unassembled WGS sequence"/>
</dbReference>
<dbReference type="InterPro" id="IPR036505">
    <property type="entry name" value="Amidase/PGRP_sf"/>
</dbReference>
<dbReference type="GO" id="GO:0071555">
    <property type="term" value="P:cell wall organization"/>
    <property type="evidence" value="ECO:0007669"/>
    <property type="project" value="UniProtKB-KW"/>
</dbReference>
<dbReference type="InterPro" id="IPR051206">
    <property type="entry name" value="NAMLAA_amidase_2"/>
</dbReference>
<comment type="caution">
    <text evidence="7">The sequence shown here is derived from an EMBL/GenBank/DDBJ whole genome shotgun (WGS) entry which is preliminary data.</text>
</comment>
<reference evidence="8" key="1">
    <citation type="submission" date="2017-09" db="EMBL/GenBank/DDBJ databases">
        <title>Depth-based differentiation of microbial function through sediment-hosted aquifers and enrichment of novel symbionts in the deep terrestrial subsurface.</title>
        <authorList>
            <person name="Probst A.J."/>
            <person name="Ladd B."/>
            <person name="Jarett J.K."/>
            <person name="Geller-Mcgrath D.E."/>
            <person name="Sieber C.M.K."/>
            <person name="Emerson J.B."/>
            <person name="Anantharaman K."/>
            <person name="Thomas B.C."/>
            <person name="Malmstrom R."/>
            <person name="Stieglmeier M."/>
            <person name="Klingl A."/>
            <person name="Woyke T."/>
            <person name="Ryan C.M."/>
            <person name="Banfield J.F."/>
        </authorList>
    </citation>
    <scope>NUCLEOTIDE SEQUENCE [LARGE SCALE GENOMIC DNA]</scope>
</reference>
<dbReference type="PANTHER" id="PTHR30417:SF1">
    <property type="entry name" value="N-ACETYLMURAMOYL-L-ALANINE AMIDASE AMID"/>
    <property type="match status" value="1"/>
</dbReference>
<dbReference type="Pfam" id="PF01510">
    <property type="entry name" value="Amidase_2"/>
    <property type="match status" value="1"/>
</dbReference>
<dbReference type="EMBL" id="PFBZ01000038">
    <property type="protein sequence ID" value="PIT86839.1"/>
    <property type="molecule type" value="Genomic_DNA"/>
</dbReference>
<protein>
    <recommendedName>
        <fullName evidence="2">N-acetylmuramoyl-L-alanine amidase</fullName>
        <ecNumber evidence="2">3.5.1.28</ecNumber>
    </recommendedName>
</protein>
<evidence type="ECO:0000256" key="5">
    <source>
        <dbReference type="SAM" id="Phobius"/>
    </source>
</evidence>
<proteinExistence type="predicted"/>
<dbReference type="EC" id="3.5.1.28" evidence="2"/>
<keyword evidence="5" id="KW-0472">Membrane</keyword>
<evidence type="ECO:0000256" key="1">
    <source>
        <dbReference type="ARBA" id="ARBA00001561"/>
    </source>
</evidence>
<evidence type="ECO:0000313" key="8">
    <source>
        <dbReference type="Proteomes" id="UP000229362"/>
    </source>
</evidence>
<dbReference type="GO" id="GO:0009253">
    <property type="term" value="P:peptidoglycan catabolic process"/>
    <property type="evidence" value="ECO:0007669"/>
    <property type="project" value="InterPro"/>
</dbReference>
<dbReference type="CDD" id="cd06583">
    <property type="entry name" value="PGRP"/>
    <property type="match status" value="1"/>
</dbReference>
<name>A0A2M6W205_9BACT</name>
<evidence type="ECO:0000313" key="7">
    <source>
        <dbReference type="EMBL" id="PIT86839.1"/>
    </source>
</evidence>
<dbReference type="InterPro" id="IPR002502">
    <property type="entry name" value="Amidase_domain"/>
</dbReference>
<dbReference type="AlphaFoldDB" id="A0A2M6W205"/>
<evidence type="ECO:0000256" key="2">
    <source>
        <dbReference type="ARBA" id="ARBA00011901"/>
    </source>
</evidence>
<feature type="transmembrane region" description="Helical" evidence="5">
    <location>
        <begin position="218"/>
        <end position="239"/>
    </location>
</feature>
<dbReference type="SUPFAM" id="SSF55846">
    <property type="entry name" value="N-acetylmuramoyl-L-alanine amidase-like"/>
    <property type="match status" value="1"/>
</dbReference>
<dbReference type="GO" id="GO:0009254">
    <property type="term" value="P:peptidoglycan turnover"/>
    <property type="evidence" value="ECO:0007669"/>
    <property type="project" value="TreeGrafter"/>
</dbReference>
<sequence>MPVQTISMSLLKKQSSALLLLMGICMLSFTYTVDTATLKKIGATCDNDSECQTDQCMGSSFPQYQDDFCVCDQDIHCINEYGLQQREVWKCNRSGNDLSYGLHFCESNTRGEEYAITINQETSNPFATVLSAEELESLKSAPVTKIHIPGIDFTQADIIEDRGVSYFSIPYLGEYIAGVYKYAIIVIGIIAVVMMILSGLRWTMSGGDQGKIGEAQKGIAGSLVGLLLAIGSYAILYNVNPELVVFKNLRVKFIDSINLEDVIDVEFRTGENTDAPNLPQGPDVSTVGYNCDTNKSTSSGIGNQDLLGQLDCHQKRTRKSLADIQLILLHEGGKSAQQTVAWWKKNCALNGKCVSTHYFINRDGKIFQLLDELKVASHTPGWNSASIGIDLAINVPGDRSTTECLRCKKNGTCKTFTGREVRSEKTDKAGAIEACFVRYTDEQYAALNTLVDSITSRTGVSKNSASVRAHCNTSGNHGDPRNFDWSKIGLTPMLGNACRFAPKFEEVYGKVADLLYGQ</sequence>
<comment type="catalytic activity">
    <reaction evidence="1">
        <text>Hydrolyzes the link between N-acetylmuramoyl residues and L-amino acid residues in certain cell-wall glycopeptides.</text>
        <dbReference type="EC" id="3.5.1.28"/>
    </reaction>
</comment>
<dbReference type="Gene3D" id="3.40.80.10">
    <property type="entry name" value="Peptidoglycan recognition protein-like"/>
    <property type="match status" value="1"/>
</dbReference>
<keyword evidence="3" id="KW-0378">Hydrolase</keyword>
<evidence type="ECO:0000256" key="3">
    <source>
        <dbReference type="ARBA" id="ARBA00022801"/>
    </source>
</evidence>
<feature type="transmembrane region" description="Helical" evidence="5">
    <location>
        <begin position="179"/>
        <end position="197"/>
    </location>
</feature>
<evidence type="ECO:0000256" key="4">
    <source>
        <dbReference type="ARBA" id="ARBA00023316"/>
    </source>
</evidence>
<accession>A0A2M6W205</accession>
<keyword evidence="4" id="KW-0961">Cell wall biogenesis/degradation</keyword>
<gene>
    <name evidence="7" type="ORF">COU33_00955</name>
</gene>
<evidence type="ECO:0000259" key="6">
    <source>
        <dbReference type="Pfam" id="PF01510"/>
    </source>
</evidence>
<dbReference type="GO" id="GO:0008745">
    <property type="term" value="F:N-acetylmuramoyl-L-alanine amidase activity"/>
    <property type="evidence" value="ECO:0007669"/>
    <property type="project" value="UniProtKB-EC"/>
</dbReference>
<keyword evidence="5" id="KW-1133">Transmembrane helix</keyword>